<dbReference type="AlphaFoldDB" id="A0A5B7DZ51"/>
<name>A0A5B7DZ51_PORTR</name>
<comment type="caution">
    <text evidence="1">The sequence shown here is derived from an EMBL/GenBank/DDBJ whole genome shotgun (WGS) entry which is preliminary data.</text>
</comment>
<sequence length="185" mass="20376">MMGKLCPTEAEVLLRWLRDVVWVNLPVKTVRINKLKAEGQRTLDGSAVHLQTLGADADVGAAFIELLARLVVLSLVGTHLAGVNCQTCLLKFEISTWEGPLSWDPLSRPLERPTQHRLNLIQTDQWSEFHLSLGWMMKRDTTRVTSVCSCGADVSCSRGITWQSGTEQQGSCGLVIIVQFKSGGS</sequence>
<gene>
    <name evidence="1" type="ORF">E2C01_019492</name>
</gene>
<evidence type="ECO:0000313" key="2">
    <source>
        <dbReference type="Proteomes" id="UP000324222"/>
    </source>
</evidence>
<accession>A0A5B7DZ51</accession>
<proteinExistence type="predicted"/>
<reference evidence="1 2" key="1">
    <citation type="submission" date="2019-05" db="EMBL/GenBank/DDBJ databases">
        <title>Another draft genome of Portunus trituberculatus and its Hox gene families provides insights of decapod evolution.</title>
        <authorList>
            <person name="Jeong J.-H."/>
            <person name="Song I."/>
            <person name="Kim S."/>
            <person name="Choi T."/>
            <person name="Kim D."/>
            <person name="Ryu S."/>
            <person name="Kim W."/>
        </authorList>
    </citation>
    <scope>NUCLEOTIDE SEQUENCE [LARGE SCALE GENOMIC DNA]</scope>
    <source>
        <tissue evidence="1">Muscle</tissue>
    </source>
</reference>
<organism evidence="1 2">
    <name type="scientific">Portunus trituberculatus</name>
    <name type="common">Swimming crab</name>
    <name type="synonym">Neptunus trituberculatus</name>
    <dbReference type="NCBI Taxonomy" id="210409"/>
    <lineage>
        <taxon>Eukaryota</taxon>
        <taxon>Metazoa</taxon>
        <taxon>Ecdysozoa</taxon>
        <taxon>Arthropoda</taxon>
        <taxon>Crustacea</taxon>
        <taxon>Multicrustacea</taxon>
        <taxon>Malacostraca</taxon>
        <taxon>Eumalacostraca</taxon>
        <taxon>Eucarida</taxon>
        <taxon>Decapoda</taxon>
        <taxon>Pleocyemata</taxon>
        <taxon>Brachyura</taxon>
        <taxon>Eubrachyura</taxon>
        <taxon>Portunoidea</taxon>
        <taxon>Portunidae</taxon>
        <taxon>Portuninae</taxon>
        <taxon>Portunus</taxon>
    </lineage>
</organism>
<dbReference type="EMBL" id="VSRR010001589">
    <property type="protein sequence ID" value="MPC26357.1"/>
    <property type="molecule type" value="Genomic_DNA"/>
</dbReference>
<evidence type="ECO:0000313" key="1">
    <source>
        <dbReference type="EMBL" id="MPC26357.1"/>
    </source>
</evidence>
<protein>
    <submittedName>
        <fullName evidence="1">Uncharacterized protein</fullName>
    </submittedName>
</protein>
<keyword evidence="2" id="KW-1185">Reference proteome</keyword>
<dbReference type="Proteomes" id="UP000324222">
    <property type="component" value="Unassembled WGS sequence"/>
</dbReference>